<organism evidence="1 2">
    <name type="scientific">Hypocrea virens (strain Gv29-8 / FGSC 10586)</name>
    <name type="common">Gliocladium virens</name>
    <name type="synonym">Trichoderma virens</name>
    <dbReference type="NCBI Taxonomy" id="413071"/>
    <lineage>
        <taxon>Eukaryota</taxon>
        <taxon>Fungi</taxon>
        <taxon>Dikarya</taxon>
        <taxon>Ascomycota</taxon>
        <taxon>Pezizomycotina</taxon>
        <taxon>Sordariomycetes</taxon>
        <taxon>Hypocreomycetidae</taxon>
        <taxon>Hypocreales</taxon>
        <taxon>Hypocreaceae</taxon>
        <taxon>Trichoderma</taxon>
    </lineage>
</organism>
<keyword evidence="2" id="KW-1185">Reference proteome</keyword>
<gene>
    <name evidence="1" type="ORF">TRIVIDRAFT_223146</name>
</gene>
<accession>G9MW85</accession>
<comment type="caution">
    <text evidence="1">The sequence shown here is derived from an EMBL/GenBank/DDBJ whole genome shotgun (WGS) entry which is preliminary data.</text>
</comment>
<protein>
    <submittedName>
        <fullName evidence="1">Uncharacterized protein</fullName>
    </submittedName>
</protein>
<proteinExistence type="predicted"/>
<evidence type="ECO:0000313" key="2">
    <source>
        <dbReference type="Proteomes" id="UP000007115"/>
    </source>
</evidence>
<evidence type="ECO:0000313" key="1">
    <source>
        <dbReference type="EMBL" id="EHK21222.1"/>
    </source>
</evidence>
<dbReference type="AlphaFoldDB" id="G9MW85"/>
<dbReference type="VEuPathDB" id="FungiDB:TRIVIDRAFT_223146"/>
<dbReference type="HOGENOM" id="CLU_2061817_0_0_1"/>
<dbReference type="Proteomes" id="UP000007115">
    <property type="component" value="Unassembled WGS sequence"/>
</dbReference>
<dbReference type="EMBL" id="ABDF02000073">
    <property type="protein sequence ID" value="EHK21222.1"/>
    <property type="molecule type" value="Genomic_DNA"/>
</dbReference>
<dbReference type="GeneID" id="25791742"/>
<dbReference type="InParanoid" id="G9MW85"/>
<reference evidence="1 2" key="1">
    <citation type="journal article" date="2011" name="Genome Biol.">
        <title>Comparative genome sequence analysis underscores mycoparasitism as the ancestral life style of Trichoderma.</title>
        <authorList>
            <person name="Kubicek C.P."/>
            <person name="Herrera-Estrella A."/>
            <person name="Seidl-Seiboth V."/>
            <person name="Martinez D.A."/>
            <person name="Druzhinina I.S."/>
            <person name="Thon M."/>
            <person name="Zeilinger S."/>
            <person name="Casas-Flores S."/>
            <person name="Horwitz B.A."/>
            <person name="Mukherjee P.K."/>
            <person name="Mukherjee M."/>
            <person name="Kredics L."/>
            <person name="Alcaraz L.D."/>
            <person name="Aerts A."/>
            <person name="Antal Z."/>
            <person name="Atanasova L."/>
            <person name="Cervantes-Badillo M.G."/>
            <person name="Challacombe J."/>
            <person name="Chertkov O."/>
            <person name="McCluskey K."/>
            <person name="Coulpier F."/>
            <person name="Deshpande N."/>
            <person name="von Doehren H."/>
            <person name="Ebbole D.J."/>
            <person name="Esquivel-Naranjo E.U."/>
            <person name="Fekete E."/>
            <person name="Flipphi M."/>
            <person name="Glaser F."/>
            <person name="Gomez-Rodriguez E.Y."/>
            <person name="Gruber S."/>
            <person name="Han C."/>
            <person name="Henrissat B."/>
            <person name="Hermosa R."/>
            <person name="Hernandez-Onate M."/>
            <person name="Karaffa L."/>
            <person name="Kosti I."/>
            <person name="Le Crom S."/>
            <person name="Lindquist E."/>
            <person name="Lucas S."/>
            <person name="Luebeck M."/>
            <person name="Luebeck P.S."/>
            <person name="Margeot A."/>
            <person name="Metz B."/>
            <person name="Misra M."/>
            <person name="Nevalainen H."/>
            <person name="Omann M."/>
            <person name="Packer N."/>
            <person name="Perrone G."/>
            <person name="Uresti-Rivera E.E."/>
            <person name="Salamov A."/>
            <person name="Schmoll M."/>
            <person name="Seiboth B."/>
            <person name="Shapiro H."/>
            <person name="Sukno S."/>
            <person name="Tamayo-Ramos J.A."/>
            <person name="Tisch D."/>
            <person name="Wiest A."/>
            <person name="Wilkinson H.H."/>
            <person name="Zhang M."/>
            <person name="Coutinho P.M."/>
            <person name="Kenerley C.M."/>
            <person name="Monte E."/>
            <person name="Baker S.E."/>
            <person name="Grigoriev I.V."/>
        </authorList>
    </citation>
    <scope>NUCLEOTIDE SEQUENCE [LARGE SCALE GENOMIC DNA]</scope>
    <source>
        <strain evidence="2">Gv29-8 / FGSC 10586</strain>
    </source>
</reference>
<sequence>MSQSYHPNPWLFGQRLSLVMSQINTRVEAAIGVIRRQLAPARPPPWDQASETKQSKIQHACWCNALIGSVRQGTASGGSRSAFSLSRSQDVAHLARHKRASTANLQLRTILQADYLCPK</sequence>
<name>G9MW85_HYPVG</name>
<dbReference type="RefSeq" id="XP_013955416.1">
    <property type="nucleotide sequence ID" value="XM_014099941.1"/>
</dbReference>